<proteinExistence type="predicted"/>
<dbReference type="AlphaFoldDB" id="M8BB82"/>
<accession>M8BB82</accession>
<evidence type="ECO:0000313" key="1">
    <source>
        <dbReference type="EnsemblPlants" id="EMT10910"/>
    </source>
</evidence>
<dbReference type="EnsemblPlants" id="EMT10910">
    <property type="protein sequence ID" value="EMT10910"/>
    <property type="gene ID" value="F775_10846"/>
</dbReference>
<reference evidence="1" key="1">
    <citation type="submission" date="2015-06" db="UniProtKB">
        <authorList>
            <consortium name="EnsemblPlants"/>
        </authorList>
    </citation>
    <scope>IDENTIFICATION</scope>
</reference>
<dbReference type="InterPro" id="IPR012871">
    <property type="entry name" value="DUF1668_ORYSA"/>
</dbReference>
<dbReference type="ExpressionAtlas" id="M8BB82">
    <property type="expression patterns" value="baseline"/>
</dbReference>
<name>M8BB82_AEGTA</name>
<protein>
    <submittedName>
        <fullName evidence="1">Uncharacterized protein</fullName>
    </submittedName>
</protein>
<organism evidence="1">
    <name type="scientific">Aegilops tauschii</name>
    <name type="common">Tausch's goatgrass</name>
    <name type="synonym">Aegilops squarrosa</name>
    <dbReference type="NCBI Taxonomy" id="37682"/>
    <lineage>
        <taxon>Eukaryota</taxon>
        <taxon>Viridiplantae</taxon>
        <taxon>Streptophyta</taxon>
        <taxon>Embryophyta</taxon>
        <taxon>Tracheophyta</taxon>
        <taxon>Spermatophyta</taxon>
        <taxon>Magnoliopsida</taxon>
        <taxon>Liliopsida</taxon>
        <taxon>Poales</taxon>
        <taxon>Poaceae</taxon>
        <taxon>BOP clade</taxon>
        <taxon>Pooideae</taxon>
        <taxon>Triticodae</taxon>
        <taxon>Triticeae</taxon>
        <taxon>Triticinae</taxon>
        <taxon>Aegilops</taxon>
    </lineage>
</organism>
<dbReference type="Pfam" id="PF07893">
    <property type="entry name" value="DUF1668"/>
    <property type="match status" value="1"/>
</dbReference>
<sequence>MKGGMRRILNLGLYDGHRRLYSLRRLDLLKINFFHPTAEQAAAHGKVLPTVLTPAEANTTRRRISSPTNLAAAEAAAAKIDAPKTELVIRPPQLDYSMGNHHTVHFLPTASESKVVMADHGNRMLRFDVVDGTRCIDTLPWLHGPKVMPMSVFVLQRTYTSMTAKTPVTSTSSLASSTRTWRRSGCSSRPWCGGGSALHVTGSGTATSSRCRRGSSASPTLQASRVPAPTASTWRLVSGAKLATGSCPSMARRITSPRLVTHLQDTLAKRTRILE</sequence>